<reference evidence="3" key="1">
    <citation type="submission" date="2016-10" db="EMBL/GenBank/DDBJ databases">
        <authorList>
            <person name="Varghese N."/>
            <person name="Submissions S."/>
        </authorList>
    </citation>
    <scope>NUCLEOTIDE SEQUENCE [LARGE SCALE GENOMIC DNA]</scope>
    <source>
        <strain evidence="3">DSM 44260</strain>
    </source>
</reference>
<feature type="compositionally biased region" description="Low complexity" evidence="1">
    <location>
        <begin position="111"/>
        <end position="132"/>
    </location>
</feature>
<name>A0A1H9WGK1_9PSEU</name>
<feature type="compositionally biased region" description="Basic residues" evidence="1">
    <location>
        <begin position="10"/>
        <end position="21"/>
    </location>
</feature>
<dbReference type="EMBL" id="FOGI01000010">
    <property type="protein sequence ID" value="SES32964.1"/>
    <property type="molecule type" value="Genomic_DNA"/>
</dbReference>
<dbReference type="Proteomes" id="UP000199051">
    <property type="component" value="Unassembled WGS sequence"/>
</dbReference>
<sequence>MLLPVQPAKFTRRTQLSRHRRAAPEKRRNPFGLSQHHPLLPLPPAASSLHAPTRQPTHDKPQIPAALATAPATTPRAVIAHEQNAHARSAESHPRSSRPPRRETSRPAPAPLAARPKINSAPGAHPPGARGPISEPIAVADLSIGLARGLWTARDHGDNPTLIGPLPHRPAAHSRADLPPAPALLRQLPSSPAGPALPASPRVRTTCTTSSSATPRAAGAGRDSASRTGLPPTPPTGRSESARSGPPRAPGRHQPRPPPACGCPTTPGHRCCRG</sequence>
<evidence type="ECO:0000313" key="3">
    <source>
        <dbReference type="Proteomes" id="UP000199051"/>
    </source>
</evidence>
<organism evidence="2 3">
    <name type="scientific">Actinokineospora terrae</name>
    <dbReference type="NCBI Taxonomy" id="155974"/>
    <lineage>
        <taxon>Bacteria</taxon>
        <taxon>Bacillati</taxon>
        <taxon>Actinomycetota</taxon>
        <taxon>Actinomycetes</taxon>
        <taxon>Pseudonocardiales</taxon>
        <taxon>Pseudonocardiaceae</taxon>
        <taxon>Actinokineospora</taxon>
    </lineage>
</organism>
<feature type="compositionally biased region" description="Low complexity" evidence="1">
    <location>
        <begin position="33"/>
        <end position="52"/>
    </location>
</feature>
<feature type="region of interest" description="Disordered" evidence="1">
    <location>
        <begin position="83"/>
        <end position="134"/>
    </location>
</feature>
<gene>
    <name evidence="2" type="ORF">SAMN04487818_110177</name>
</gene>
<protein>
    <submittedName>
        <fullName evidence="2">Uncharacterized protein</fullName>
    </submittedName>
</protein>
<feature type="region of interest" description="Disordered" evidence="1">
    <location>
        <begin position="1"/>
        <end position="70"/>
    </location>
</feature>
<accession>A0A1H9WGK1</accession>
<feature type="compositionally biased region" description="Low complexity" evidence="1">
    <location>
        <begin position="183"/>
        <end position="201"/>
    </location>
</feature>
<evidence type="ECO:0000313" key="2">
    <source>
        <dbReference type="EMBL" id="SES32964.1"/>
    </source>
</evidence>
<feature type="region of interest" description="Disordered" evidence="1">
    <location>
        <begin position="182"/>
        <end position="274"/>
    </location>
</feature>
<feature type="compositionally biased region" description="Low complexity" evidence="1">
    <location>
        <begin position="216"/>
        <end position="227"/>
    </location>
</feature>
<feature type="compositionally biased region" description="Basic and acidic residues" evidence="1">
    <location>
        <begin position="83"/>
        <end position="105"/>
    </location>
</feature>
<proteinExistence type="predicted"/>
<dbReference type="AlphaFoldDB" id="A0A1H9WGK1"/>
<evidence type="ECO:0000256" key="1">
    <source>
        <dbReference type="SAM" id="MobiDB-lite"/>
    </source>
</evidence>
<feature type="compositionally biased region" description="Polar residues" evidence="1">
    <location>
        <begin position="203"/>
        <end position="214"/>
    </location>
</feature>
<keyword evidence="3" id="KW-1185">Reference proteome</keyword>